<reference evidence="8" key="2">
    <citation type="submission" date="2020-08" db="EMBL/GenBank/DDBJ databases">
        <authorList>
            <person name="Shumante A."/>
            <person name="Zimin A.V."/>
            <person name="Puiu D."/>
            <person name="Salzberg S.L."/>
        </authorList>
    </citation>
    <scope>NUCLEOTIDE SEQUENCE</scope>
    <source>
        <strain evidence="8">WC2-LM</strain>
        <tissue evidence="8">Liver</tissue>
    </source>
</reference>
<sequence length="78" mass="9006">MEHRNVIKLFQVIETMDNVYLVMEHKGFAHLDLKPQNFAVDARGRYLKLIDFGLSMSFMPGQKLKEFQGTLPVLPPKS</sequence>
<evidence type="ECO:0000313" key="9">
    <source>
        <dbReference type="EMBL" id="VTJ63560.1"/>
    </source>
</evidence>
<evidence type="ECO:0000256" key="5">
    <source>
        <dbReference type="ARBA" id="ARBA00022777"/>
    </source>
</evidence>
<gene>
    <name evidence="8" type="ORF">GHT09_011738</name>
    <name evidence="9" type="ORF">MONAX_5E025427</name>
</gene>
<evidence type="ECO:0000256" key="4">
    <source>
        <dbReference type="ARBA" id="ARBA00022741"/>
    </source>
</evidence>
<dbReference type="GO" id="GO:0005524">
    <property type="term" value="F:ATP binding"/>
    <property type="evidence" value="ECO:0007669"/>
    <property type="project" value="UniProtKB-KW"/>
</dbReference>
<dbReference type="GO" id="GO:0004674">
    <property type="term" value="F:protein serine/threonine kinase activity"/>
    <property type="evidence" value="ECO:0007669"/>
    <property type="project" value="UniProtKB-KW"/>
</dbReference>
<dbReference type="PANTHER" id="PTHR24346:SF30">
    <property type="entry name" value="MATERNAL EMBRYONIC LEUCINE ZIPPER KINASE"/>
    <property type="match status" value="1"/>
</dbReference>
<dbReference type="GO" id="GO:0035556">
    <property type="term" value="P:intracellular signal transduction"/>
    <property type="evidence" value="ECO:0007669"/>
    <property type="project" value="TreeGrafter"/>
</dbReference>
<dbReference type="PANTHER" id="PTHR24346">
    <property type="entry name" value="MAP/MICROTUBULE AFFINITY-REGULATING KINASE"/>
    <property type="match status" value="1"/>
</dbReference>
<dbReference type="Gene3D" id="1.10.510.10">
    <property type="entry name" value="Transferase(Phosphotransferase) domain 1"/>
    <property type="match status" value="1"/>
</dbReference>
<dbReference type="Gene3D" id="3.30.200.20">
    <property type="entry name" value="Phosphorylase Kinase, domain 1"/>
    <property type="match status" value="1"/>
</dbReference>
<name>A0A5E4B334_MARMO</name>
<dbReference type="Proteomes" id="UP000335636">
    <property type="component" value="Unassembled WGS sequence"/>
</dbReference>
<accession>A0A5E4B334</accession>
<dbReference type="EMBL" id="CABDUW010000233">
    <property type="protein sequence ID" value="VTJ63560.1"/>
    <property type="molecule type" value="Genomic_DNA"/>
</dbReference>
<evidence type="ECO:0000256" key="2">
    <source>
        <dbReference type="ARBA" id="ARBA00022527"/>
    </source>
</evidence>
<keyword evidence="6" id="KW-0067">ATP-binding</keyword>
<dbReference type="SUPFAM" id="SSF56112">
    <property type="entry name" value="Protein kinase-like (PK-like)"/>
    <property type="match status" value="1"/>
</dbReference>
<protein>
    <recommendedName>
        <fullName evidence="1">non-specific serine/threonine protein kinase</fullName>
        <ecNumber evidence="1">2.7.11.1</ecNumber>
    </recommendedName>
</protein>
<keyword evidence="10" id="KW-1185">Reference proteome</keyword>
<reference evidence="9 10" key="1">
    <citation type="submission" date="2019-04" db="EMBL/GenBank/DDBJ databases">
        <authorList>
            <person name="Alioto T."/>
            <person name="Alioto T."/>
        </authorList>
    </citation>
    <scope>NUCLEOTIDE SEQUENCE [LARGE SCALE GENOMIC DNA]</scope>
</reference>
<proteinExistence type="predicted"/>
<dbReference type="InterPro" id="IPR000719">
    <property type="entry name" value="Prot_kinase_dom"/>
</dbReference>
<dbReference type="Pfam" id="PF00069">
    <property type="entry name" value="Pkinase"/>
    <property type="match status" value="1"/>
</dbReference>
<evidence type="ECO:0000256" key="3">
    <source>
        <dbReference type="ARBA" id="ARBA00022679"/>
    </source>
</evidence>
<dbReference type="AlphaFoldDB" id="A0A5E4B334"/>
<evidence type="ECO:0000259" key="7">
    <source>
        <dbReference type="PROSITE" id="PS50011"/>
    </source>
</evidence>
<evidence type="ECO:0000256" key="6">
    <source>
        <dbReference type="ARBA" id="ARBA00022840"/>
    </source>
</evidence>
<organism evidence="9 10">
    <name type="scientific">Marmota monax</name>
    <name type="common">Woodchuck</name>
    <dbReference type="NCBI Taxonomy" id="9995"/>
    <lineage>
        <taxon>Eukaryota</taxon>
        <taxon>Metazoa</taxon>
        <taxon>Chordata</taxon>
        <taxon>Craniata</taxon>
        <taxon>Vertebrata</taxon>
        <taxon>Euteleostomi</taxon>
        <taxon>Mammalia</taxon>
        <taxon>Eutheria</taxon>
        <taxon>Euarchontoglires</taxon>
        <taxon>Glires</taxon>
        <taxon>Rodentia</taxon>
        <taxon>Sciuromorpha</taxon>
        <taxon>Sciuridae</taxon>
        <taxon>Xerinae</taxon>
        <taxon>Marmotini</taxon>
        <taxon>Marmota</taxon>
    </lineage>
</organism>
<keyword evidence="5" id="KW-0418">Kinase</keyword>
<dbReference type="EMBL" id="WJEC01002080">
    <property type="protein sequence ID" value="KAF7477192.1"/>
    <property type="molecule type" value="Genomic_DNA"/>
</dbReference>
<keyword evidence="4" id="KW-0547">Nucleotide-binding</keyword>
<dbReference type="EC" id="2.7.11.1" evidence="1"/>
<keyword evidence="2" id="KW-0723">Serine/threonine-protein kinase</keyword>
<evidence type="ECO:0000256" key="1">
    <source>
        <dbReference type="ARBA" id="ARBA00012513"/>
    </source>
</evidence>
<evidence type="ECO:0000313" key="10">
    <source>
        <dbReference type="Proteomes" id="UP000335636"/>
    </source>
</evidence>
<evidence type="ECO:0000313" key="8">
    <source>
        <dbReference type="EMBL" id="KAF7477192.1"/>
    </source>
</evidence>
<dbReference type="PROSITE" id="PS50011">
    <property type="entry name" value="PROTEIN_KINASE_DOM"/>
    <property type="match status" value="1"/>
</dbReference>
<dbReference type="GO" id="GO:0005737">
    <property type="term" value="C:cytoplasm"/>
    <property type="evidence" value="ECO:0007669"/>
    <property type="project" value="TreeGrafter"/>
</dbReference>
<dbReference type="InterPro" id="IPR011009">
    <property type="entry name" value="Kinase-like_dom_sf"/>
</dbReference>
<dbReference type="Proteomes" id="UP000662637">
    <property type="component" value="Unassembled WGS sequence"/>
</dbReference>
<keyword evidence="3" id="KW-0808">Transferase</keyword>
<feature type="domain" description="Protein kinase" evidence="7">
    <location>
        <begin position="1"/>
        <end position="78"/>
    </location>
</feature>